<dbReference type="PROSITE" id="PS51257">
    <property type="entry name" value="PROKAR_LIPOPROTEIN"/>
    <property type="match status" value="1"/>
</dbReference>
<protein>
    <recommendedName>
        <fullName evidence="4">Lipoprotein</fullName>
    </recommendedName>
</protein>
<comment type="caution">
    <text evidence="2">The sequence shown here is derived from an EMBL/GenBank/DDBJ whole genome shotgun (WGS) entry which is preliminary data.</text>
</comment>
<dbReference type="Proteomes" id="UP001597033">
    <property type="component" value="Unassembled WGS sequence"/>
</dbReference>
<evidence type="ECO:0000313" key="2">
    <source>
        <dbReference type="EMBL" id="MFD1043971.1"/>
    </source>
</evidence>
<evidence type="ECO:0000313" key="3">
    <source>
        <dbReference type="Proteomes" id="UP001597033"/>
    </source>
</evidence>
<keyword evidence="3" id="KW-1185">Reference proteome</keyword>
<name>A0ABW3LZY9_9GAMM</name>
<feature type="signal peptide" evidence="1">
    <location>
        <begin position="1"/>
        <end position="20"/>
    </location>
</feature>
<reference evidence="3" key="1">
    <citation type="journal article" date="2019" name="Int. J. Syst. Evol. Microbiol.">
        <title>The Global Catalogue of Microorganisms (GCM) 10K type strain sequencing project: providing services to taxonomists for standard genome sequencing and annotation.</title>
        <authorList>
            <consortium name="The Broad Institute Genomics Platform"/>
            <consortium name="The Broad Institute Genome Sequencing Center for Infectious Disease"/>
            <person name="Wu L."/>
            <person name="Ma J."/>
        </authorList>
    </citation>
    <scope>NUCLEOTIDE SEQUENCE [LARGE SCALE GENOMIC DNA]</scope>
    <source>
        <strain evidence="3">CCUG 55854</strain>
    </source>
</reference>
<proteinExistence type="predicted"/>
<evidence type="ECO:0008006" key="4">
    <source>
        <dbReference type="Google" id="ProtNLM"/>
    </source>
</evidence>
<evidence type="ECO:0000256" key="1">
    <source>
        <dbReference type="SAM" id="SignalP"/>
    </source>
</evidence>
<organism evidence="2 3">
    <name type="scientific">Pseudoxanthomonas kaohsiungensis</name>
    <dbReference type="NCBI Taxonomy" id="283923"/>
    <lineage>
        <taxon>Bacteria</taxon>
        <taxon>Pseudomonadati</taxon>
        <taxon>Pseudomonadota</taxon>
        <taxon>Gammaproteobacteria</taxon>
        <taxon>Lysobacterales</taxon>
        <taxon>Lysobacteraceae</taxon>
        <taxon>Pseudoxanthomonas</taxon>
    </lineage>
</organism>
<keyword evidence="1" id="KW-0732">Signal</keyword>
<dbReference type="EMBL" id="JBHTKN010000017">
    <property type="protein sequence ID" value="MFD1043971.1"/>
    <property type="molecule type" value="Genomic_DNA"/>
</dbReference>
<dbReference type="RefSeq" id="WP_162378458.1">
    <property type="nucleotide sequence ID" value="NZ_JBHTKN010000017.1"/>
</dbReference>
<sequence length="159" mass="15427">MRLHIAALTAVLLLSGCAGSSKVMVGQARPAIDPAQVRIYTVVPAGSQEIAQIEASSAIGFGTQGQTDSAVARLKAEAAALGANGVVLMGVGASGSSGGGVSVGGGSWGSSSYGGVGIGIPTQQKKAVGMAIWVPPGAVPAEVPMPAPAVEPDTPAKPL</sequence>
<feature type="chain" id="PRO_5045654460" description="Lipoprotein" evidence="1">
    <location>
        <begin position="21"/>
        <end position="159"/>
    </location>
</feature>
<gene>
    <name evidence="2" type="ORF">ACFQ2N_16585</name>
</gene>
<accession>A0ABW3LZY9</accession>